<feature type="compositionally biased region" description="Low complexity" evidence="8">
    <location>
        <begin position="616"/>
        <end position="636"/>
    </location>
</feature>
<dbReference type="Gene3D" id="1.25.40.470">
    <property type="match status" value="1"/>
</dbReference>
<dbReference type="Pfam" id="PF23385">
    <property type="entry name" value="Beta-prop_IFT140_2nd"/>
    <property type="match status" value="2"/>
</dbReference>
<dbReference type="VEuPathDB" id="TriTrypDB:LdCL_320008000"/>
<evidence type="ECO:0000259" key="11">
    <source>
        <dbReference type="Pfam" id="PF24760"/>
    </source>
</evidence>
<dbReference type="Pfam" id="PF24760">
    <property type="entry name" value="TPR_IF140_C"/>
    <property type="match status" value="1"/>
</dbReference>
<dbReference type="Pfam" id="PF24762">
    <property type="entry name" value="TPR_IF140-IFT172"/>
    <property type="match status" value="3"/>
</dbReference>
<dbReference type="FunFam" id="1.25.40.470:FF:000031">
    <property type="entry name" value="Uncharacterized protein TCIL3000_10_12370"/>
    <property type="match status" value="1"/>
</dbReference>
<keyword evidence="4" id="KW-0677">Repeat</keyword>
<feature type="domain" description="IF140/IFT172/WDR19 TPR" evidence="12">
    <location>
        <begin position="884"/>
        <end position="1044"/>
    </location>
</feature>
<feature type="region of interest" description="Disordered" evidence="8">
    <location>
        <begin position="1690"/>
        <end position="1719"/>
    </location>
</feature>
<keyword evidence="7" id="KW-0175">Coiled coil</keyword>
<feature type="domain" description="IF140/IFT172/WDR19 TPR" evidence="12">
    <location>
        <begin position="1086"/>
        <end position="1147"/>
    </location>
</feature>
<feature type="compositionally biased region" description="Low complexity" evidence="8">
    <location>
        <begin position="1053"/>
        <end position="1071"/>
    </location>
</feature>
<feature type="domain" description="IFT140 second beta-propeller" evidence="10">
    <location>
        <begin position="462"/>
        <end position="604"/>
    </location>
</feature>
<dbReference type="GO" id="GO:0036064">
    <property type="term" value="C:ciliary basal body"/>
    <property type="evidence" value="ECO:0007669"/>
    <property type="project" value="TreeGrafter"/>
</dbReference>
<dbReference type="InterPro" id="IPR056155">
    <property type="entry name" value="Beta-prop_IFT140_2nd"/>
</dbReference>
<dbReference type="PROSITE" id="PS51450">
    <property type="entry name" value="LRR"/>
    <property type="match status" value="1"/>
</dbReference>
<dbReference type="Proteomes" id="UP000318821">
    <property type="component" value="Unassembled WGS sequence"/>
</dbReference>
<dbReference type="InterPro" id="IPR036322">
    <property type="entry name" value="WD40_repeat_dom_sf"/>
</dbReference>
<evidence type="ECO:0000256" key="3">
    <source>
        <dbReference type="ARBA" id="ARBA00022614"/>
    </source>
</evidence>
<dbReference type="InterPro" id="IPR015943">
    <property type="entry name" value="WD40/YVTN_repeat-like_dom_sf"/>
</dbReference>
<dbReference type="InterPro" id="IPR056168">
    <property type="entry name" value="TPR_IF140/IFT172/WDR19"/>
</dbReference>
<feature type="coiled-coil region" evidence="7">
    <location>
        <begin position="1798"/>
        <end position="1825"/>
    </location>
</feature>
<dbReference type="InterPro" id="IPR001611">
    <property type="entry name" value="Leu-rich_rpt"/>
</dbReference>
<feature type="region of interest" description="Disordered" evidence="8">
    <location>
        <begin position="732"/>
        <end position="762"/>
    </location>
</feature>
<feature type="domain" description="IF140 C-terminal TPR" evidence="11">
    <location>
        <begin position="1446"/>
        <end position="1588"/>
    </location>
</feature>
<protein>
    <submittedName>
        <fullName evidence="13">Leucine Rich Repeat family protein</fullName>
    </submittedName>
</protein>
<evidence type="ECO:0000313" key="14">
    <source>
        <dbReference type="Proteomes" id="UP000318821"/>
    </source>
</evidence>
<dbReference type="GO" id="GO:0035721">
    <property type="term" value="P:intraciliary retrograde transport"/>
    <property type="evidence" value="ECO:0007669"/>
    <property type="project" value="TreeGrafter"/>
</dbReference>
<evidence type="ECO:0000256" key="5">
    <source>
        <dbReference type="ARBA" id="ARBA00023069"/>
    </source>
</evidence>
<feature type="region of interest" description="Disordered" evidence="8">
    <location>
        <begin position="600"/>
        <end position="636"/>
    </location>
</feature>
<organism evidence="13 14">
    <name type="scientific">Leishmania donovani</name>
    <dbReference type="NCBI Taxonomy" id="5661"/>
    <lineage>
        <taxon>Eukaryota</taxon>
        <taxon>Discoba</taxon>
        <taxon>Euglenozoa</taxon>
        <taxon>Kinetoplastea</taxon>
        <taxon>Metakinetoplastina</taxon>
        <taxon>Trypanosomatida</taxon>
        <taxon>Trypanosomatidae</taxon>
        <taxon>Leishmaniinae</taxon>
        <taxon>Leishmania</taxon>
    </lineage>
</organism>
<dbReference type="VEuPathDB" id="TriTrypDB:LDHU3_32.0390"/>
<dbReference type="Gene3D" id="2.130.10.10">
    <property type="entry name" value="YVTN repeat-like/Quinoprotein amine dehydrogenase"/>
    <property type="match status" value="1"/>
</dbReference>
<dbReference type="VEuPathDB" id="TriTrypDB:LdCL_320008100"/>
<evidence type="ECO:0000256" key="8">
    <source>
        <dbReference type="SAM" id="MobiDB-lite"/>
    </source>
</evidence>
<evidence type="ECO:0000256" key="1">
    <source>
        <dbReference type="ARBA" id="ARBA00004138"/>
    </source>
</evidence>
<keyword evidence="5" id="KW-0969">Cilium</keyword>
<dbReference type="Pfam" id="PF23383">
    <property type="entry name" value="Beta-prop_IFT140_1st"/>
    <property type="match status" value="1"/>
</dbReference>
<dbReference type="SUPFAM" id="SSF52058">
    <property type="entry name" value="L domain-like"/>
    <property type="match status" value="1"/>
</dbReference>
<evidence type="ECO:0000256" key="4">
    <source>
        <dbReference type="ARBA" id="ARBA00022737"/>
    </source>
</evidence>
<dbReference type="GO" id="GO:0005930">
    <property type="term" value="C:axoneme"/>
    <property type="evidence" value="ECO:0007669"/>
    <property type="project" value="TreeGrafter"/>
</dbReference>
<dbReference type="VEuPathDB" id="TriTrypDB:LdBPK_320320.1"/>
<dbReference type="SMART" id="SM00369">
    <property type="entry name" value="LRR_TYP"/>
    <property type="match status" value="4"/>
</dbReference>
<evidence type="ECO:0000259" key="12">
    <source>
        <dbReference type="Pfam" id="PF24762"/>
    </source>
</evidence>
<reference evidence="14" key="1">
    <citation type="submission" date="2019-02" db="EMBL/GenBank/DDBJ databases">
        <title>FDA dAtabase for Regulatory Grade micrObial Sequences (FDA-ARGOS): Supporting development and validation of Infectious Disease Dx tests.</title>
        <authorList>
            <person name="Duncan R."/>
            <person name="Fisher C."/>
            <person name="Tallon L."/>
            <person name="Sadzewicz L."/>
            <person name="Sengamalay N."/>
            <person name="Ott S."/>
            <person name="Godinez A."/>
            <person name="Nagaraj S."/>
            <person name="Vavikolanu K."/>
            <person name="Vyas G."/>
            <person name="Nadendla S."/>
            <person name="Aluvathingal J."/>
            <person name="Sichtig H."/>
        </authorList>
    </citation>
    <scope>NUCLEOTIDE SEQUENCE [LARGE SCALE GENOMIC DNA]</scope>
    <source>
        <strain evidence="14">FDAARGOS_360</strain>
    </source>
</reference>
<dbReference type="InterPro" id="IPR056154">
    <property type="entry name" value="Beta-prop_IFT140_1st"/>
</dbReference>
<keyword evidence="6" id="KW-0966">Cell projection</keyword>
<dbReference type="Pfam" id="PF13855">
    <property type="entry name" value="LRR_8"/>
    <property type="match status" value="1"/>
</dbReference>
<dbReference type="GO" id="GO:0030991">
    <property type="term" value="C:intraciliary transport particle A"/>
    <property type="evidence" value="ECO:0007669"/>
    <property type="project" value="TreeGrafter"/>
</dbReference>
<dbReference type="VEuPathDB" id="TriTrypDB:LDHU3_32.0400"/>
<feature type="region of interest" description="Disordered" evidence="8">
    <location>
        <begin position="2256"/>
        <end position="2320"/>
    </location>
</feature>
<accession>A0A504XLP5</accession>
<evidence type="ECO:0000256" key="6">
    <source>
        <dbReference type="ARBA" id="ARBA00023273"/>
    </source>
</evidence>
<keyword evidence="3" id="KW-0433">Leucine-rich repeat</keyword>
<dbReference type="InterPro" id="IPR003591">
    <property type="entry name" value="Leu-rich_rpt_typical-subtyp"/>
</dbReference>
<dbReference type="Gene3D" id="1.25.40.10">
    <property type="entry name" value="Tetratricopeptide repeat domain"/>
    <property type="match status" value="1"/>
</dbReference>
<dbReference type="PANTHER" id="PTHR15722:SF7">
    <property type="entry name" value="INTRAFLAGELLAR TRANSPORT PROTEIN 140 HOMOLOG"/>
    <property type="match status" value="1"/>
</dbReference>
<evidence type="ECO:0000259" key="9">
    <source>
        <dbReference type="Pfam" id="PF23383"/>
    </source>
</evidence>
<dbReference type="PANTHER" id="PTHR15722">
    <property type="entry name" value="IFT140/172-RELATED"/>
    <property type="match status" value="1"/>
</dbReference>
<feature type="compositionally biased region" description="Low complexity" evidence="8">
    <location>
        <begin position="2268"/>
        <end position="2278"/>
    </location>
</feature>
<evidence type="ECO:0000259" key="10">
    <source>
        <dbReference type="Pfam" id="PF23385"/>
    </source>
</evidence>
<evidence type="ECO:0000256" key="7">
    <source>
        <dbReference type="SAM" id="Coils"/>
    </source>
</evidence>
<sequence>MSLFVVNTPEHEGQLKEHLIAAHKRKPLLATVWANPPSVLITNSEGEVLTPVTEPAGSTGRTHQPTALAWHPSEALLVIGWSNGEMSLWLMPSVSSLALGDDYTTAAARSAVQLIAARAAVQSNAEGAVREHGAGAVLAAEWSTRGLYLVSTSQQRHVVMWMLEQTPTETSVNFKLKPLWSAQAREPIVRIIHVPGKTPHSPTVFNAYDGASAAAAAEVGDDDISFLLADGSSSVAAINEDQQLFPCARQEEAIVSVLYDATSRTLVTLTATCMIEVYRVDEDIKGSSTLRRKLSAPSTTPTTSAATGERITMTMVWASPGVVAFGSGDDRVRVLDLSNESMDVLLLPQPDLHVSSLAAFAAKGILTVGTVEGVLAVFQHRAASLSTSHHASEARETTTISSPFAAAAGVANQWEAIAVHQVGKCVDRVVFTAFGDVALCRGGSELQVLHEIIRKRSWDGVAAVTQISSDMVVIESVTGCQCLLQNKGNVRGLSIAFPNIALWNGSQIDLYTINEATSEFTFVNFVLTTSPAFAIHRDGLIYVKGNRIVFETMQLAPIAQMTFTESEGVPVIIDIMNDYLVAVSSKNYLRLARVSSRDLQQAGPTRPLTFPSASQPTASDTASGAPAAAPSAAKDTNALEVSVSTARVNAQGRRVALMTSLGPLALPDTRIWVYDSDTDKMSSFDFGSRNEMPNSVYWNTPEPNTGTVGEFEYILLACETYQIHTDDKKAASEEVATPKAGTDGINDKNESADRPAGQENLPEALPNMENYAEKKAELEDARRGSIGATNYVAQRAHNIVTLFATHDGLVVQNVASMRRYQICLVGLTIPDFLLASVKINGNPNNAEDYVIEQKRLRDFEGLKSDKDVAVREALMKFSYYATIGNMDEAYRCVKSIKNPAAWQGLARLCVTSGRLDVAAVCLSTMEDCVAARALREAREDYPDDKGVQLATLALGLGMTEEAEELLRKSKRYDLLTDVYMACGKFEHAQRHSERFDRARIRPVAYKYAQFMESLQNMDAAIMWYYNAKCAGTDVPRIFFQTNRMHELRQLMVTQSQPPSPSAGASAPTAQPGRDERQSAFAAIFPQNRELLLWWAQHSERRRNVQEALRFYHAGEDVYNVVRILCSLTPPKLDSAAQLVNKEIEKAKTRFQQQQAFAAAAPIHCGDDEQGEPDPVGAAYFVGQLYERQGNPQLALQYYQAAGAYRSGVRVAWKTEQYGVVVNLAIKSSDERLMLETAMTLEKQQAYDKAVQLYRRIGAVQCALDACVRGGLYETLHEVSATFASGSTDPAVFLGMADHFQSEGDYQKAVEMLLFAKHFDEALKLCEMRSVTLTEEMAESMTSDMGKLSMEERQAVLRRVAHIAKDQGSWSLACKKYTQAGDRVKAMRMLMRGGETEKVIFFANHSRNVEIYTMAANFLQSQNWSTDASIYKSIILFYTKAKAWTNLLVFYESCAQLHIDENRNYPEALRALEECVAMAESGSAGKANIDSEKVEQLKRRAEVLKAFVKAQKTVDSMVVADRGSVAEKAKADSVIASCSDIIKRSRPSSPDHDLIQDALRIGDVFALMVRFYFDKLGESNNALKVMESMPKHGADPQFFIETDYMERVCQANGKSLANVLPGVMTAGAPGAMWEGGRKASTDTRRSSVIDEVDRAVYRSFFPPRQRATAMDPAMQAGVQGEVPMHLDVLQSPPPSDLVEQEAEAADSRPTHKPAPQGGKERAAVPLKCAAGATLTSNAWATVCPPLAVLGSDVDMASTLGSSLLPPNLLVHPHGFRILKNASALERNMRSYFRLPQPLNTATREERRRLRRTLQRIESEEAQQKARVAGNQDGVVLDGFLLLSACEAEDPQEVTHVALQSSQLSNSIAEDLQYFTHLKTVDLSDNLLCLGHVLPLPGLEVVHLVCNNIFSLAEVPQSSSSSLATIVALDLAYNHIPAHHLVHLKAFGALQQLDLSHNSLRTLPRDLSGLARLTHFALESNELSSPDVFYALGTMPALVEVNLSRNRLSSVPPLDTGVCNGDSGPRRVPFPSLQVMSLTGNRFQNVEALQPLAALHQTLRRVDVGENPLLVRRPSQKAELQRLLDEAVVEAYYAALLPSQKESIGPGTLSEMMDTWHRQSWARYIPKPVGEADVSETEVVGAASIGASSSHISPSAPLAAASNTLEKLEPDCPISEDAHHHEGVSPPFRTVKEYFYCYRIHVRTPRATPPPLPKQPTRYFYSSAFREAEHGAHDTMPLVTLPPYNEFMDVYRVLGRRRSRPRGRGGGGVRRPAAARRTAAQWGPPLQPVRLPILPHVPTPPRTEGSPSSHQMSDEEAEEGAEIVQGGKGFFLTSLDGLVGGAAVASQINVPGDRKATAAAPHVETQPQLADRVASAPAGTVEEPLPRTRLPRSVVSPATANVHAAISELRAMLRKPLPSLPYEAARVKQTTG</sequence>
<dbReference type="EMBL" id="RHLD01000003">
    <property type="protein sequence ID" value="TPP47040.1"/>
    <property type="molecule type" value="Genomic_DNA"/>
</dbReference>
<proteinExistence type="predicted"/>
<dbReference type="InterPro" id="IPR032675">
    <property type="entry name" value="LRR_dom_sf"/>
</dbReference>
<name>A0A504XLP5_LEIDO</name>
<dbReference type="VEuPathDB" id="TriTrypDB:LdBPK_320310.1"/>
<feature type="domain" description="IFT140 first beta-propeller" evidence="9">
    <location>
        <begin position="132"/>
        <end position="395"/>
    </location>
</feature>
<dbReference type="Gene3D" id="3.80.10.10">
    <property type="entry name" value="Ribonuclease Inhibitor"/>
    <property type="match status" value="1"/>
</dbReference>
<gene>
    <name evidence="13" type="ORF">CGC20_33475</name>
</gene>
<evidence type="ECO:0000313" key="13">
    <source>
        <dbReference type="EMBL" id="TPP47040.1"/>
    </source>
</evidence>
<feature type="domain" description="IF140/IFT172/WDR19 TPR" evidence="12">
    <location>
        <begin position="1176"/>
        <end position="1436"/>
    </location>
</feature>
<dbReference type="InterPro" id="IPR056156">
    <property type="entry name" value="TPR_IF140_C"/>
</dbReference>
<keyword evidence="2" id="KW-0853">WD repeat</keyword>
<comment type="subcellular location">
    <subcellularLocation>
        <location evidence="1">Cell projection</location>
        <location evidence="1">Cilium</location>
    </subcellularLocation>
</comment>
<dbReference type="InterPro" id="IPR011990">
    <property type="entry name" value="TPR-like_helical_dom_sf"/>
</dbReference>
<evidence type="ECO:0000256" key="2">
    <source>
        <dbReference type="ARBA" id="ARBA00022574"/>
    </source>
</evidence>
<dbReference type="SUPFAM" id="SSF50978">
    <property type="entry name" value="WD40 repeat-like"/>
    <property type="match status" value="1"/>
</dbReference>
<dbReference type="SUPFAM" id="SSF48452">
    <property type="entry name" value="TPR-like"/>
    <property type="match status" value="1"/>
</dbReference>
<feature type="region of interest" description="Disordered" evidence="8">
    <location>
        <begin position="1052"/>
        <end position="1075"/>
    </location>
</feature>
<feature type="domain" description="IFT140 second beta-propeller" evidence="10">
    <location>
        <begin position="643"/>
        <end position="834"/>
    </location>
</feature>
<comment type="caution">
    <text evidence="13">The sequence shown here is derived from an EMBL/GenBank/DDBJ whole genome shotgun (WGS) entry which is preliminary data.</text>
</comment>